<evidence type="ECO:0000256" key="8">
    <source>
        <dbReference type="SAM" id="MobiDB-lite"/>
    </source>
</evidence>
<keyword evidence="11" id="KW-1185">Reference proteome</keyword>
<evidence type="ECO:0000256" key="5">
    <source>
        <dbReference type="ARBA" id="ARBA00022989"/>
    </source>
</evidence>
<comment type="subcellular location">
    <subcellularLocation>
        <location evidence="1 7">Cell membrane</location>
        <topology evidence="1 7">Multi-pass membrane protein</topology>
    </subcellularLocation>
</comment>
<evidence type="ECO:0000313" key="10">
    <source>
        <dbReference type="EMBL" id="GGB15574.1"/>
    </source>
</evidence>
<dbReference type="RefSeq" id="WP_188511801.1">
    <property type="nucleotide sequence ID" value="NZ_BMGB01000002.1"/>
</dbReference>
<feature type="transmembrane region" description="Helical" evidence="7">
    <location>
        <begin position="113"/>
        <end position="135"/>
    </location>
</feature>
<feature type="transmembrane region" description="Helical" evidence="7">
    <location>
        <begin position="141"/>
        <end position="160"/>
    </location>
</feature>
<reference evidence="10" key="2">
    <citation type="submission" date="2020-09" db="EMBL/GenBank/DDBJ databases">
        <authorList>
            <person name="Sun Q."/>
            <person name="Zhou Y."/>
        </authorList>
    </citation>
    <scope>NUCLEOTIDE SEQUENCE</scope>
    <source>
        <strain evidence="10">CGMCC 1.12813</strain>
    </source>
</reference>
<dbReference type="NCBIfam" id="TIGR01726">
    <property type="entry name" value="HEQRo_perm_3TM"/>
    <property type="match status" value="1"/>
</dbReference>
<accession>A0A916STE6</accession>
<keyword evidence="3" id="KW-1003">Cell membrane</keyword>
<feature type="compositionally biased region" description="Gly residues" evidence="8">
    <location>
        <begin position="296"/>
        <end position="305"/>
    </location>
</feature>
<dbReference type="AlphaFoldDB" id="A0A916STE6"/>
<name>A0A916STE6_9MICO</name>
<feature type="transmembrane region" description="Helical" evidence="7">
    <location>
        <begin position="79"/>
        <end position="101"/>
    </location>
</feature>
<evidence type="ECO:0000256" key="6">
    <source>
        <dbReference type="ARBA" id="ARBA00023136"/>
    </source>
</evidence>
<dbReference type="Pfam" id="PF00528">
    <property type="entry name" value="BPD_transp_1"/>
    <property type="match status" value="1"/>
</dbReference>
<dbReference type="CDD" id="cd06261">
    <property type="entry name" value="TM_PBP2"/>
    <property type="match status" value="1"/>
</dbReference>
<keyword evidence="5 7" id="KW-1133">Transmembrane helix</keyword>
<feature type="transmembrane region" description="Helical" evidence="7">
    <location>
        <begin position="240"/>
        <end position="267"/>
    </location>
</feature>
<dbReference type="PROSITE" id="PS50928">
    <property type="entry name" value="ABC_TM1"/>
    <property type="match status" value="1"/>
</dbReference>
<dbReference type="SUPFAM" id="SSF161098">
    <property type="entry name" value="MetI-like"/>
    <property type="match status" value="1"/>
</dbReference>
<evidence type="ECO:0000256" key="1">
    <source>
        <dbReference type="ARBA" id="ARBA00004651"/>
    </source>
</evidence>
<feature type="domain" description="ABC transmembrane type-1" evidence="9">
    <location>
        <begin position="77"/>
        <end position="259"/>
    </location>
</feature>
<dbReference type="GO" id="GO:0043190">
    <property type="term" value="C:ATP-binding cassette (ABC) transporter complex"/>
    <property type="evidence" value="ECO:0007669"/>
    <property type="project" value="InterPro"/>
</dbReference>
<dbReference type="PANTHER" id="PTHR30614:SF21">
    <property type="entry name" value="AMINO ACID ABC TRANSPORTER PERMEASE"/>
    <property type="match status" value="1"/>
</dbReference>
<evidence type="ECO:0000259" key="9">
    <source>
        <dbReference type="PROSITE" id="PS50928"/>
    </source>
</evidence>
<feature type="region of interest" description="Disordered" evidence="8">
    <location>
        <begin position="274"/>
        <end position="305"/>
    </location>
</feature>
<feature type="transmembrane region" description="Helical" evidence="7">
    <location>
        <begin position="198"/>
        <end position="220"/>
    </location>
</feature>
<dbReference type="EMBL" id="BMGB01000002">
    <property type="protein sequence ID" value="GGB15574.1"/>
    <property type="molecule type" value="Genomic_DNA"/>
</dbReference>
<proteinExistence type="inferred from homology"/>
<organism evidence="10 11">
    <name type="scientific">Conyzicola nivalis</name>
    <dbReference type="NCBI Taxonomy" id="1477021"/>
    <lineage>
        <taxon>Bacteria</taxon>
        <taxon>Bacillati</taxon>
        <taxon>Actinomycetota</taxon>
        <taxon>Actinomycetes</taxon>
        <taxon>Micrococcales</taxon>
        <taxon>Microbacteriaceae</taxon>
        <taxon>Conyzicola</taxon>
    </lineage>
</organism>
<dbReference type="GO" id="GO:0022857">
    <property type="term" value="F:transmembrane transporter activity"/>
    <property type="evidence" value="ECO:0007669"/>
    <property type="project" value="InterPro"/>
</dbReference>
<dbReference type="GO" id="GO:0006865">
    <property type="term" value="P:amino acid transport"/>
    <property type="evidence" value="ECO:0007669"/>
    <property type="project" value="TreeGrafter"/>
</dbReference>
<evidence type="ECO:0000256" key="2">
    <source>
        <dbReference type="ARBA" id="ARBA00022448"/>
    </source>
</evidence>
<sequence length="305" mass="32994">MSSSVLYDAPGPKARRLSRIISVIGVVLILGLVAWVVTALAAPRVSINGNVQPSLLDPSRWDIFSDVQLWLGVGEGVRATLAMFVAGAIGALLIGLLFCFGRISNTRWIRVPVSILLEFFRGIPVLLLMLFTLLVFSTGSYWAGVIGLAVYNGAIIGEALRAGVNSLPKGQRESGLAIGLTPLQTRLKIEFPQAFRQMLPIIIAQLVVLLKDTSLAYVIAYPELLRRTMNYLVNYYGESYRFSLFVITLAIYLGINLLLSWVARIVARRTAGGRKRKGPRKTVGEPVLLDPDAGATAGGGLGGSR</sequence>
<dbReference type="InterPro" id="IPR043429">
    <property type="entry name" value="ArtM/GltK/GlnP/TcyL/YhdX-like"/>
</dbReference>
<dbReference type="InterPro" id="IPR010065">
    <property type="entry name" value="AA_ABC_transptr_permease_3TM"/>
</dbReference>
<gene>
    <name evidence="10" type="ORF">GCM10010979_32730</name>
</gene>
<keyword evidence="6 7" id="KW-0472">Membrane</keyword>
<evidence type="ECO:0000256" key="4">
    <source>
        <dbReference type="ARBA" id="ARBA00022692"/>
    </source>
</evidence>
<evidence type="ECO:0000256" key="3">
    <source>
        <dbReference type="ARBA" id="ARBA00022475"/>
    </source>
</evidence>
<dbReference type="InterPro" id="IPR000515">
    <property type="entry name" value="MetI-like"/>
</dbReference>
<keyword evidence="4 7" id="KW-0812">Transmembrane</keyword>
<comment type="similarity">
    <text evidence="7">Belongs to the binding-protein-dependent transport system permease family.</text>
</comment>
<keyword evidence="2 7" id="KW-0813">Transport</keyword>
<evidence type="ECO:0000256" key="7">
    <source>
        <dbReference type="RuleBase" id="RU363032"/>
    </source>
</evidence>
<dbReference type="InterPro" id="IPR035906">
    <property type="entry name" value="MetI-like_sf"/>
</dbReference>
<feature type="transmembrane region" description="Helical" evidence="7">
    <location>
        <begin position="20"/>
        <end position="42"/>
    </location>
</feature>
<comment type="caution">
    <text evidence="10">The sequence shown here is derived from an EMBL/GenBank/DDBJ whole genome shotgun (WGS) entry which is preliminary data.</text>
</comment>
<evidence type="ECO:0000313" key="11">
    <source>
        <dbReference type="Proteomes" id="UP000606922"/>
    </source>
</evidence>
<dbReference type="PANTHER" id="PTHR30614">
    <property type="entry name" value="MEMBRANE COMPONENT OF AMINO ACID ABC TRANSPORTER"/>
    <property type="match status" value="1"/>
</dbReference>
<dbReference type="Gene3D" id="1.10.3720.10">
    <property type="entry name" value="MetI-like"/>
    <property type="match status" value="1"/>
</dbReference>
<reference evidence="10" key="1">
    <citation type="journal article" date="2014" name="Int. J. Syst. Evol. Microbiol.">
        <title>Complete genome sequence of Corynebacterium casei LMG S-19264T (=DSM 44701T), isolated from a smear-ripened cheese.</title>
        <authorList>
            <consortium name="US DOE Joint Genome Institute (JGI-PGF)"/>
            <person name="Walter F."/>
            <person name="Albersmeier A."/>
            <person name="Kalinowski J."/>
            <person name="Ruckert C."/>
        </authorList>
    </citation>
    <scope>NUCLEOTIDE SEQUENCE</scope>
    <source>
        <strain evidence="10">CGMCC 1.12813</strain>
    </source>
</reference>
<dbReference type="Proteomes" id="UP000606922">
    <property type="component" value="Unassembled WGS sequence"/>
</dbReference>
<protein>
    <submittedName>
        <fullName evidence="10">Glutamate ABC transporter permease</fullName>
    </submittedName>
</protein>